<protein>
    <recommendedName>
        <fullName evidence="5 14">Pectate lyase</fullName>
        <ecNumber evidence="5 14">4.2.2.2</ecNumber>
    </recommendedName>
</protein>
<comment type="cofactor">
    <cofactor evidence="2 14">
        <name>Ca(2+)</name>
        <dbReference type="ChEBI" id="CHEBI:29108"/>
    </cofactor>
</comment>
<dbReference type="InterPro" id="IPR011050">
    <property type="entry name" value="Pectin_lyase_fold/virulence"/>
</dbReference>
<dbReference type="GO" id="GO:0016829">
    <property type="term" value="F:lyase activity"/>
    <property type="evidence" value="ECO:0007669"/>
    <property type="project" value="UniProtKB-KW"/>
</dbReference>
<dbReference type="EMBL" id="JBFXLR010000043">
    <property type="protein sequence ID" value="KAL2844049.1"/>
    <property type="molecule type" value="Genomic_DNA"/>
</dbReference>
<dbReference type="InterPro" id="IPR012334">
    <property type="entry name" value="Pectin_lyas_fold"/>
</dbReference>
<dbReference type="Pfam" id="PF03211">
    <property type="entry name" value="Pectate_lyase"/>
    <property type="match status" value="1"/>
</dbReference>
<keyword evidence="6 14" id="KW-0964">Secreted</keyword>
<evidence type="ECO:0000256" key="10">
    <source>
        <dbReference type="ARBA" id="ARBA00023277"/>
    </source>
</evidence>
<gene>
    <name evidence="16" type="ORF">BJX68DRAFT_269915</name>
</gene>
<dbReference type="Proteomes" id="UP001610444">
    <property type="component" value="Unassembled WGS sequence"/>
</dbReference>
<evidence type="ECO:0000256" key="3">
    <source>
        <dbReference type="ARBA" id="ARBA00004613"/>
    </source>
</evidence>
<evidence type="ECO:0000313" key="17">
    <source>
        <dbReference type="Proteomes" id="UP001610444"/>
    </source>
</evidence>
<evidence type="ECO:0000256" key="9">
    <source>
        <dbReference type="ARBA" id="ARBA00023239"/>
    </source>
</evidence>
<dbReference type="RefSeq" id="XP_070895955.1">
    <property type="nucleotide sequence ID" value="XM_071046474.1"/>
</dbReference>
<comment type="similarity">
    <text evidence="4 14">Belongs to the polysaccharide lyase 3 family.</text>
</comment>
<evidence type="ECO:0000256" key="7">
    <source>
        <dbReference type="ARBA" id="ARBA00022729"/>
    </source>
</evidence>
<comment type="catalytic activity">
    <reaction evidence="1 14">
        <text>Eliminative cleavage of (1-&gt;4)-alpha-D-galacturonan to give oligosaccharides with 4-deoxy-alpha-D-galact-4-enuronosyl groups at their non-reducing ends.</text>
        <dbReference type="EC" id="4.2.2.2"/>
    </reaction>
</comment>
<proteinExistence type="inferred from homology"/>
<feature type="compositionally biased region" description="Low complexity" evidence="15">
    <location>
        <begin position="281"/>
        <end position="302"/>
    </location>
</feature>
<sequence>MPVSSKMLLLPLTLLTTSALAAPALLHERFLAAQHAPALQKRFTFPLPASTGSVTFDAPHEIGAGEVYDGGLQTFGRGVECSGQSEGGEDDAVFVLQEGATLRNAIIGPDQIEGVYCLGACTIENVWWEKVCEDALSLKEGSGPYNVIGGGAQGAEDKVIQHNSGGEVIIDGFTVYDFGKLYRSCGTCGDIARSATIRNVVAVQGSTIAGANGNFGDVVTIESSTCATDVSAICTTYESDAGGGEPEEVSESPTEACVFSELPACGDSAVGAPSTGGGSGTSVEGSTPSSTPSAVPSATAPEAPEETSSEGDDDEDEETQEEEQEESTQDDEEEEEDESTEEQEEEEASDEAEDDEDDEGDDEDEEEDEDDDKEEEGEGDERSDEWSWHNWGWW</sequence>
<dbReference type="GeneID" id="98161638"/>
<dbReference type="InterPro" id="IPR004898">
    <property type="entry name" value="Pectate_lyase_PlyH/PlyE-like"/>
</dbReference>
<evidence type="ECO:0000256" key="11">
    <source>
        <dbReference type="ARBA" id="ARBA00023316"/>
    </source>
</evidence>
<comment type="caution">
    <text evidence="16">The sequence shown here is derived from an EMBL/GenBank/DDBJ whole genome shotgun (WGS) entry which is preliminary data.</text>
</comment>
<dbReference type="Gene3D" id="2.160.20.10">
    <property type="entry name" value="Single-stranded right-handed beta-helix, Pectin lyase-like"/>
    <property type="match status" value="1"/>
</dbReference>
<keyword evidence="12" id="KW-0624">Polysaccharide degradation</keyword>
<comment type="function">
    <text evidence="13 14">Pectinolytic enzyme consist of four classes of enzymes: pectin lyase, polygalacturonase, pectin methylesterase and rhamnogalacturonase. Among pectinolytic enzymes, pectin lyase is the most important in depolymerization of pectin, since it cleaves internal glycosidic bonds of highly methylated pectins. Favors pectate, the anion, over pectin, the methyl ester.</text>
</comment>
<name>A0ABR4JWS6_9EURO</name>
<evidence type="ECO:0000256" key="1">
    <source>
        <dbReference type="ARBA" id="ARBA00000695"/>
    </source>
</evidence>
<evidence type="ECO:0000256" key="15">
    <source>
        <dbReference type="SAM" id="MobiDB-lite"/>
    </source>
</evidence>
<keyword evidence="8 14" id="KW-0106">Calcium</keyword>
<feature type="chain" id="PRO_5044964459" description="Pectate lyase" evidence="14">
    <location>
        <begin position="22"/>
        <end position="394"/>
    </location>
</feature>
<dbReference type="PANTHER" id="PTHR33407:SF11">
    <property type="entry name" value="PECTATE LYASE H-RELATED"/>
    <property type="match status" value="1"/>
</dbReference>
<feature type="region of interest" description="Disordered" evidence="15">
    <location>
        <begin position="268"/>
        <end position="394"/>
    </location>
</feature>
<evidence type="ECO:0000256" key="14">
    <source>
        <dbReference type="RuleBase" id="RU367009"/>
    </source>
</evidence>
<organism evidence="16 17">
    <name type="scientific">Aspergillus pseudodeflectus</name>
    <dbReference type="NCBI Taxonomy" id="176178"/>
    <lineage>
        <taxon>Eukaryota</taxon>
        <taxon>Fungi</taxon>
        <taxon>Dikarya</taxon>
        <taxon>Ascomycota</taxon>
        <taxon>Pezizomycotina</taxon>
        <taxon>Eurotiomycetes</taxon>
        <taxon>Eurotiomycetidae</taxon>
        <taxon>Eurotiales</taxon>
        <taxon>Aspergillaceae</taxon>
        <taxon>Aspergillus</taxon>
        <taxon>Aspergillus subgen. Nidulantes</taxon>
    </lineage>
</organism>
<keyword evidence="17" id="KW-1185">Reference proteome</keyword>
<evidence type="ECO:0000256" key="13">
    <source>
        <dbReference type="ARBA" id="ARBA00025679"/>
    </source>
</evidence>
<evidence type="ECO:0000256" key="2">
    <source>
        <dbReference type="ARBA" id="ARBA00001913"/>
    </source>
</evidence>
<dbReference type="EC" id="4.2.2.2" evidence="5 14"/>
<accession>A0ABR4JWS6</accession>
<dbReference type="PANTHER" id="PTHR33407">
    <property type="entry name" value="PECTATE LYASE F-RELATED"/>
    <property type="match status" value="1"/>
</dbReference>
<keyword evidence="11" id="KW-0961">Cell wall biogenesis/degradation</keyword>
<keyword evidence="7 14" id="KW-0732">Signal</keyword>
<reference evidence="16 17" key="1">
    <citation type="submission" date="2024-07" db="EMBL/GenBank/DDBJ databases">
        <title>Section-level genome sequencing and comparative genomics of Aspergillus sections Usti and Cavernicolus.</title>
        <authorList>
            <consortium name="Lawrence Berkeley National Laboratory"/>
            <person name="Nybo J.L."/>
            <person name="Vesth T.C."/>
            <person name="Theobald S."/>
            <person name="Frisvad J.C."/>
            <person name="Larsen T.O."/>
            <person name="Kjaerboelling I."/>
            <person name="Rothschild-Mancinelli K."/>
            <person name="Lyhne E.K."/>
            <person name="Kogle M.E."/>
            <person name="Barry K."/>
            <person name="Clum A."/>
            <person name="Na H."/>
            <person name="Ledsgaard L."/>
            <person name="Lin J."/>
            <person name="Lipzen A."/>
            <person name="Kuo A."/>
            <person name="Riley R."/>
            <person name="Mondo S."/>
            <person name="LaButti K."/>
            <person name="Haridas S."/>
            <person name="Pangalinan J."/>
            <person name="Salamov A.A."/>
            <person name="Simmons B.A."/>
            <person name="Magnuson J.K."/>
            <person name="Chen J."/>
            <person name="Drula E."/>
            <person name="Henrissat B."/>
            <person name="Wiebenga A."/>
            <person name="Lubbers R.J."/>
            <person name="Gomes A.C."/>
            <person name="Macurrencykelacurrency M.R."/>
            <person name="Stajich J."/>
            <person name="Grigoriev I.V."/>
            <person name="Mortensen U.H."/>
            <person name="De vries R.P."/>
            <person name="Baker S.E."/>
            <person name="Andersen M.R."/>
        </authorList>
    </citation>
    <scope>NUCLEOTIDE SEQUENCE [LARGE SCALE GENOMIC DNA]</scope>
    <source>
        <strain evidence="16 17">CBS 756.74</strain>
    </source>
</reference>
<evidence type="ECO:0000256" key="6">
    <source>
        <dbReference type="ARBA" id="ARBA00022525"/>
    </source>
</evidence>
<evidence type="ECO:0000256" key="8">
    <source>
        <dbReference type="ARBA" id="ARBA00022837"/>
    </source>
</evidence>
<evidence type="ECO:0000313" key="16">
    <source>
        <dbReference type="EMBL" id="KAL2844049.1"/>
    </source>
</evidence>
<evidence type="ECO:0000256" key="5">
    <source>
        <dbReference type="ARBA" id="ARBA00012272"/>
    </source>
</evidence>
<dbReference type="SUPFAM" id="SSF51126">
    <property type="entry name" value="Pectin lyase-like"/>
    <property type="match status" value="1"/>
</dbReference>
<keyword evidence="10" id="KW-0119">Carbohydrate metabolism</keyword>
<comment type="subcellular location">
    <subcellularLocation>
        <location evidence="3 14">Secreted</location>
    </subcellularLocation>
</comment>
<evidence type="ECO:0000256" key="12">
    <source>
        <dbReference type="ARBA" id="ARBA00023326"/>
    </source>
</evidence>
<keyword evidence="9 14" id="KW-0456">Lyase</keyword>
<evidence type="ECO:0000256" key="4">
    <source>
        <dbReference type="ARBA" id="ARBA00006463"/>
    </source>
</evidence>
<feature type="compositionally biased region" description="Acidic residues" evidence="15">
    <location>
        <begin position="303"/>
        <end position="383"/>
    </location>
</feature>
<feature type="signal peptide" evidence="14">
    <location>
        <begin position="1"/>
        <end position="21"/>
    </location>
</feature>